<dbReference type="OrthoDB" id="10690704at2759"/>
<feature type="region of interest" description="Disordered" evidence="1">
    <location>
        <begin position="51"/>
        <end position="73"/>
    </location>
</feature>
<evidence type="ECO:0000256" key="1">
    <source>
        <dbReference type="SAM" id="MobiDB-lite"/>
    </source>
</evidence>
<keyword evidence="3" id="KW-1185">Reference proteome</keyword>
<dbReference type="Proteomes" id="UP000747110">
    <property type="component" value="Unassembled WGS sequence"/>
</dbReference>
<feature type="region of interest" description="Disordered" evidence="1">
    <location>
        <begin position="1"/>
        <end position="31"/>
    </location>
</feature>
<dbReference type="EMBL" id="BNCP01000040">
    <property type="protein sequence ID" value="GIL87539.1"/>
    <property type="molecule type" value="Genomic_DNA"/>
</dbReference>
<feature type="compositionally biased region" description="Gly residues" evidence="1">
    <location>
        <begin position="472"/>
        <end position="484"/>
    </location>
</feature>
<reference evidence="2" key="1">
    <citation type="journal article" date="2021" name="Proc. Natl. Acad. Sci. U.S.A.">
        <title>Three genomes in the algal genus Volvox reveal the fate of a haploid sex-determining region after a transition to homothallism.</title>
        <authorList>
            <person name="Yamamoto K."/>
            <person name="Hamaji T."/>
            <person name="Kawai-Toyooka H."/>
            <person name="Matsuzaki R."/>
            <person name="Takahashi F."/>
            <person name="Nishimura Y."/>
            <person name="Kawachi M."/>
            <person name="Noguchi H."/>
            <person name="Minakuchi Y."/>
            <person name="Umen J.G."/>
            <person name="Toyoda A."/>
            <person name="Nozaki H."/>
        </authorList>
    </citation>
    <scope>NUCLEOTIDE SEQUENCE</scope>
    <source>
        <strain evidence="2">NIES-3786</strain>
    </source>
</reference>
<comment type="caution">
    <text evidence="2">The sequence shown here is derived from an EMBL/GenBank/DDBJ whole genome shotgun (WGS) entry which is preliminary data.</text>
</comment>
<feature type="compositionally biased region" description="Polar residues" evidence="1">
    <location>
        <begin position="285"/>
        <end position="297"/>
    </location>
</feature>
<feature type="compositionally biased region" description="Low complexity" evidence="1">
    <location>
        <begin position="424"/>
        <end position="433"/>
    </location>
</feature>
<evidence type="ECO:0000313" key="2">
    <source>
        <dbReference type="EMBL" id="GIL87539.1"/>
    </source>
</evidence>
<accession>A0A8J4CPT3</accession>
<evidence type="ECO:0000313" key="3">
    <source>
        <dbReference type="Proteomes" id="UP000747110"/>
    </source>
</evidence>
<feature type="compositionally biased region" description="Low complexity" evidence="1">
    <location>
        <begin position="18"/>
        <end position="28"/>
    </location>
</feature>
<feature type="region of interest" description="Disordered" evidence="1">
    <location>
        <begin position="350"/>
        <end position="442"/>
    </location>
</feature>
<name>A0A8J4CPT3_9CHLO</name>
<proteinExistence type="predicted"/>
<organism evidence="2 3">
    <name type="scientific">Volvox reticuliferus</name>
    <dbReference type="NCBI Taxonomy" id="1737510"/>
    <lineage>
        <taxon>Eukaryota</taxon>
        <taxon>Viridiplantae</taxon>
        <taxon>Chlorophyta</taxon>
        <taxon>core chlorophytes</taxon>
        <taxon>Chlorophyceae</taxon>
        <taxon>CS clade</taxon>
        <taxon>Chlamydomonadales</taxon>
        <taxon>Volvocaceae</taxon>
        <taxon>Volvox</taxon>
    </lineage>
</organism>
<dbReference type="AlphaFoldDB" id="A0A8J4CPT3"/>
<feature type="compositionally biased region" description="Low complexity" evidence="1">
    <location>
        <begin position="382"/>
        <end position="397"/>
    </location>
</feature>
<feature type="compositionally biased region" description="Pro residues" evidence="1">
    <location>
        <begin position="366"/>
        <end position="375"/>
    </location>
</feature>
<gene>
    <name evidence="2" type="ORF">Vretifemale_15581</name>
</gene>
<feature type="region of interest" description="Disordered" evidence="1">
    <location>
        <begin position="285"/>
        <end position="310"/>
    </location>
</feature>
<protein>
    <submittedName>
        <fullName evidence="2">Uncharacterized protein</fullName>
    </submittedName>
</protein>
<sequence length="500" mass="51610">MPPITLRLRTRAGRNTSAGGAAAAAAADADADADALDPIADAARYGGTGAYGLWGPPQPGRRQVMSSNSSSTRGDDLSYLHSLVVYQPAQLRPEVSVMVPEPLPEDDEPAPAEEELPRLTRRFKYVQRAEALKANCLTLYDYMNRRRHRLTPAPTPAAEAAAAAAVAATPVPVSTAPVLTPLGASMLEKLLAEWPSYESTAAAGVAGVAAGADQPRILTAPNHLVDWAVRLRPLGRNGGAGQNEHQYGGEDNCRKKRYRRRGGMVKFYVANDFILRQGGGVSTAENQTAAATGTRQTPLAPGDGGNGTRTAAAATAVAAAAVGTTSAPPSAEAVNPAALKSMLAAAAGRRTGSISQAPADGAPAAVGPPPPPPPVARETEAEAALQGGSQATQQSAGRLRSLLGMSVRARQSQRPPSQPPLPQPSWQQQQEPPGVSYFSQGEGEELPLSQPIIPTQLSQMQPRVARAAVTAGDGGGGGGGGGTNVGQRPRTSRTHFSEGF</sequence>
<feature type="region of interest" description="Disordered" evidence="1">
    <location>
        <begin position="459"/>
        <end position="500"/>
    </location>
</feature>